<evidence type="ECO:0000313" key="1">
    <source>
        <dbReference type="EMBL" id="RVU23549.1"/>
    </source>
</evidence>
<dbReference type="OrthoDB" id="6385145at2"/>
<dbReference type="AlphaFoldDB" id="A0A437PN25"/>
<accession>A0A437PN25</accession>
<name>A0A437PN25_9BACT</name>
<comment type="caution">
    <text evidence="1">The sequence shown here is derived from an EMBL/GenBank/DDBJ whole genome shotgun (WGS) entry which is preliminary data.</text>
</comment>
<dbReference type="Proteomes" id="UP000282832">
    <property type="component" value="Unassembled WGS sequence"/>
</dbReference>
<dbReference type="InterPro" id="IPR027056">
    <property type="entry name" value="Gluconate_2DH_su3"/>
</dbReference>
<dbReference type="RefSeq" id="WP_127805222.1">
    <property type="nucleotide sequence ID" value="NZ_SACY01000005.1"/>
</dbReference>
<reference evidence="1 2" key="1">
    <citation type="submission" date="2019-01" db="EMBL/GenBank/DDBJ databases">
        <authorList>
            <person name="Chen W.-M."/>
        </authorList>
    </citation>
    <scope>NUCLEOTIDE SEQUENCE [LARGE SCALE GENOMIC DNA]</scope>
    <source>
        <strain evidence="1 2">FSY-15</strain>
    </source>
</reference>
<sequence>MKRRELIKGIGLGALIFPVTAWSKEMFEHNSYLDNQSKAILDLISSTFIPEGKQKGAKGVGVVLYLDRYVQDCLNKNEQEKVQSGIDFLKTQGFALKSQAEREQMLLSLKGNESQQWFYDFVRNQTILAYTNSEYVQTNFYGYVMAPGFFKGCEKV</sequence>
<protein>
    <submittedName>
        <fullName evidence="1">Gluconate 2-dehydrogenase subunit 3 family protein</fullName>
    </submittedName>
</protein>
<proteinExistence type="predicted"/>
<organism evidence="1 2">
    <name type="scientific">Sandaracinomonas limnophila</name>
    <dbReference type="NCBI Taxonomy" id="1862386"/>
    <lineage>
        <taxon>Bacteria</taxon>
        <taxon>Pseudomonadati</taxon>
        <taxon>Bacteroidota</taxon>
        <taxon>Cytophagia</taxon>
        <taxon>Cytophagales</taxon>
        <taxon>Flectobacillaceae</taxon>
        <taxon>Sandaracinomonas</taxon>
    </lineage>
</organism>
<evidence type="ECO:0000313" key="2">
    <source>
        <dbReference type="Proteomes" id="UP000282832"/>
    </source>
</evidence>
<dbReference type="Pfam" id="PF13618">
    <property type="entry name" value="Gluconate_2-dh3"/>
    <property type="match status" value="1"/>
</dbReference>
<gene>
    <name evidence="1" type="ORF">EOJ36_10750</name>
</gene>
<keyword evidence="2" id="KW-1185">Reference proteome</keyword>
<dbReference type="EMBL" id="SACY01000005">
    <property type="protein sequence ID" value="RVU23549.1"/>
    <property type="molecule type" value="Genomic_DNA"/>
</dbReference>